<sequence length="516" mass="57757">MSEPGPIPNSYFAVVDIGPNNSVIYAAEFSTEDRNLAEFYQKVNPQPEGVIRIILDGVSVSEQYPFEDPPNLEYSCRPSEGYRNLPVAFEPCPLYYISNTVTAKMHHSPFALRRLISADRSGEAYSFRSFALHESPCEFLPWHANPKIPDAPYLEMNDMYVANVTEEMNQPMWVIYSFSTGVSRNKNGPCTSSNWRALKAIKDALCSPYVVLPRYEGMGNETGKWAILGTLLASLRQTLQTTSAFYEWYARYLSRNRNHPSSIPDQIFDLPKQLRTIGKSVHQLANAVRLVVNNLEATLRKDPKYTSTGIPVILADIQSQCHISELQASSMIEDINHQIQAILDDLNRSQAASVIRLTVLAAFFLPLSLAAGVLSMQTRFSNLKMLLFDFGGVVSLLGAISTVFAFTIRYLTGKYSLHDSSKIQALVAGVLAPISMSWILGMLKNVRFGLIVLGIEAGVILVPYVILTYIFPLYTLRKSKKRKEGIYQQLRLTETNNPPRGTRNTMDRGQTNADTV</sequence>
<name>A0A1Y1ZFP1_9PLEO</name>
<feature type="transmembrane region" description="Helical" evidence="2">
    <location>
        <begin position="354"/>
        <end position="374"/>
    </location>
</feature>
<dbReference type="STRING" id="1231657.A0A1Y1ZFP1"/>
<accession>A0A1Y1ZFP1</accession>
<keyword evidence="4" id="KW-1185">Reference proteome</keyword>
<evidence type="ECO:0000313" key="4">
    <source>
        <dbReference type="Proteomes" id="UP000193144"/>
    </source>
</evidence>
<evidence type="ECO:0000256" key="1">
    <source>
        <dbReference type="SAM" id="MobiDB-lite"/>
    </source>
</evidence>
<evidence type="ECO:0000313" key="3">
    <source>
        <dbReference type="EMBL" id="ORY08787.1"/>
    </source>
</evidence>
<gene>
    <name evidence="3" type="ORF">BCR34DRAFT_603310</name>
</gene>
<dbReference type="EMBL" id="MCFA01000095">
    <property type="protein sequence ID" value="ORY08787.1"/>
    <property type="molecule type" value="Genomic_DNA"/>
</dbReference>
<feature type="transmembrane region" description="Helical" evidence="2">
    <location>
        <begin position="423"/>
        <end position="443"/>
    </location>
</feature>
<proteinExistence type="predicted"/>
<dbReference type="AlphaFoldDB" id="A0A1Y1ZFP1"/>
<organism evidence="3 4">
    <name type="scientific">Clohesyomyces aquaticus</name>
    <dbReference type="NCBI Taxonomy" id="1231657"/>
    <lineage>
        <taxon>Eukaryota</taxon>
        <taxon>Fungi</taxon>
        <taxon>Dikarya</taxon>
        <taxon>Ascomycota</taxon>
        <taxon>Pezizomycotina</taxon>
        <taxon>Dothideomycetes</taxon>
        <taxon>Pleosporomycetidae</taxon>
        <taxon>Pleosporales</taxon>
        <taxon>Lindgomycetaceae</taxon>
        <taxon>Clohesyomyces</taxon>
    </lineage>
</organism>
<feature type="transmembrane region" description="Helical" evidence="2">
    <location>
        <begin position="449"/>
        <end position="474"/>
    </location>
</feature>
<feature type="region of interest" description="Disordered" evidence="1">
    <location>
        <begin position="488"/>
        <end position="516"/>
    </location>
</feature>
<evidence type="ECO:0000256" key="2">
    <source>
        <dbReference type="SAM" id="Phobius"/>
    </source>
</evidence>
<keyword evidence="2" id="KW-0812">Transmembrane</keyword>
<dbReference type="OrthoDB" id="3231000at2759"/>
<feature type="transmembrane region" description="Helical" evidence="2">
    <location>
        <begin position="386"/>
        <end position="411"/>
    </location>
</feature>
<keyword evidence="2" id="KW-1133">Transmembrane helix</keyword>
<reference evidence="3 4" key="1">
    <citation type="submission" date="2016-07" db="EMBL/GenBank/DDBJ databases">
        <title>Pervasive Adenine N6-methylation of Active Genes in Fungi.</title>
        <authorList>
            <consortium name="DOE Joint Genome Institute"/>
            <person name="Mondo S.J."/>
            <person name="Dannebaum R.O."/>
            <person name="Kuo R.C."/>
            <person name="Labutti K."/>
            <person name="Haridas S."/>
            <person name="Kuo A."/>
            <person name="Salamov A."/>
            <person name="Ahrendt S.R."/>
            <person name="Lipzen A."/>
            <person name="Sullivan W."/>
            <person name="Andreopoulos W.B."/>
            <person name="Clum A."/>
            <person name="Lindquist E."/>
            <person name="Daum C."/>
            <person name="Ramamoorthy G.K."/>
            <person name="Gryganskyi A."/>
            <person name="Culley D."/>
            <person name="Magnuson J.K."/>
            <person name="James T.Y."/>
            <person name="O'Malley M.A."/>
            <person name="Stajich J.E."/>
            <person name="Spatafora J.W."/>
            <person name="Visel A."/>
            <person name="Grigoriev I.V."/>
        </authorList>
    </citation>
    <scope>NUCLEOTIDE SEQUENCE [LARGE SCALE GENOMIC DNA]</scope>
    <source>
        <strain evidence="3 4">CBS 115471</strain>
    </source>
</reference>
<feature type="compositionally biased region" description="Polar residues" evidence="1">
    <location>
        <begin position="490"/>
        <end position="516"/>
    </location>
</feature>
<comment type="caution">
    <text evidence="3">The sequence shown here is derived from an EMBL/GenBank/DDBJ whole genome shotgun (WGS) entry which is preliminary data.</text>
</comment>
<keyword evidence="2" id="KW-0472">Membrane</keyword>
<protein>
    <submittedName>
        <fullName evidence="3">Uncharacterized protein</fullName>
    </submittedName>
</protein>
<dbReference type="Proteomes" id="UP000193144">
    <property type="component" value="Unassembled WGS sequence"/>
</dbReference>